<name>A0A1W1BH42_9ZZZZ</name>
<feature type="domain" description="SH3b" evidence="1">
    <location>
        <begin position="243"/>
        <end position="291"/>
    </location>
</feature>
<gene>
    <name evidence="2" type="ORF">MNB_SV-6-1432</name>
</gene>
<organism evidence="2">
    <name type="scientific">hydrothermal vent metagenome</name>
    <dbReference type="NCBI Taxonomy" id="652676"/>
    <lineage>
        <taxon>unclassified sequences</taxon>
        <taxon>metagenomes</taxon>
        <taxon>ecological metagenomes</taxon>
    </lineage>
</organism>
<dbReference type="InterPro" id="IPR028994">
    <property type="entry name" value="Integrin_alpha_N"/>
</dbReference>
<proteinExistence type="predicted"/>
<evidence type="ECO:0000259" key="1">
    <source>
        <dbReference type="Pfam" id="PF08239"/>
    </source>
</evidence>
<accession>A0A1W1BH42</accession>
<evidence type="ECO:0000313" key="2">
    <source>
        <dbReference type="EMBL" id="SFV52827.1"/>
    </source>
</evidence>
<dbReference type="EMBL" id="FPHC01000027">
    <property type="protein sequence ID" value="SFV52827.1"/>
    <property type="molecule type" value="Genomic_DNA"/>
</dbReference>
<protein>
    <recommendedName>
        <fullName evidence="1">SH3b domain-containing protein</fullName>
    </recommendedName>
</protein>
<dbReference type="SUPFAM" id="SSF69318">
    <property type="entry name" value="Integrin alpha N-terminal domain"/>
    <property type="match status" value="1"/>
</dbReference>
<dbReference type="Gene3D" id="2.30.30.40">
    <property type="entry name" value="SH3 Domains"/>
    <property type="match status" value="1"/>
</dbReference>
<dbReference type="Pfam" id="PF08239">
    <property type="entry name" value="SH3_3"/>
    <property type="match status" value="1"/>
</dbReference>
<dbReference type="InterPro" id="IPR003646">
    <property type="entry name" value="SH3-like_bac-type"/>
</dbReference>
<dbReference type="AlphaFoldDB" id="A0A1W1BH42"/>
<sequence>MTTLQKKILYLAIYLTVVSNISIAASDSKLYGDIDNDGRVETVTWKKFASDELGDYYQLFVIDDDGKLLWRGPRDKNDENPLIFSSLDIGISLPELLIDFDNDGYMELLSPMPQSDVSPTFYRKLRWRRGRFEPLPSTALMMSYNHKDRFVWRRRAGSFGSWVSNLTPYRDDLAKAEVTQYSGGVDVKMGIALIRFNRIGAVVLKWIKPLSYPYESTKNRASYAIDKSIGVVFGLDPYGDGFLSIRKKPNSTEIGRLYNGDRVEILGRSGKWYKIRDSRTGKIGWSYGKWIRIE</sequence>
<reference evidence="2" key="1">
    <citation type="submission" date="2016-10" db="EMBL/GenBank/DDBJ databases">
        <authorList>
            <person name="de Groot N.N."/>
        </authorList>
    </citation>
    <scope>NUCLEOTIDE SEQUENCE</scope>
</reference>